<gene>
    <name evidence="1" type="ORF">CNMCM6805_005026</name>
</gene>
<name>A0A8H4GPY3_9EURO</name>
<proteinExistence type="predicted"/>
<reference evidence="1" key="1">
    <citation type="journal article" date="2020" name="bioRxiv">
        <title>Genomic and phenotypic heterogeneity of clinical isolates of the human pathogens Aspergillus fumigatus, Aspergillus lentulus and Aspergillus fumigatiaffinis.</title>
        <authorList>
            <person name="dos Santos R.A.C."/>
            <person name="Steenwyk J.L."/>
            <person name="Rivero-Menendez O."/>
            <person name="Mead M.E."/>
            <person name="Silva L.P."/>
            <person name="Bastos R.W."/>
            <person name="Alastruey-Izquierdo A."/>
            <person name="Goldman G.H."/>
            <person name="Rokas A."/>
        </authorList>
    </citation>
    <scope>NUCLEOTIDE SEQUENCE</scope>
    <source>
        <strain evidence="1">CNM-CM6805</strain>
    </source>
</reference>
<sequence length="363" mass="40095">MGKLTEDHPELTQVKIHSRTGNKLEATIGQPLVSLKVKGASRADLEYTCRLASGTLHFDYEDENGDPDPIDLDIKDWTIAFNVKIGAVSLTSGDDGYGQAREAIQQPGDYSIEHLFIEFNLGEISKPDPDRCDFNGQTLDNYQMAGFCALLASWYIYDGPTGKQGDKSEKEKLKLTIGYGLRSEDPPTVNLPAPEQRDTALYWELCEQGNAGYNVYKARHILGSIPPPRAFPSAANTPWVYNYTIQGSLSWSTQIVVQAGQRGLEISLNLKDDTFNIESEVVSLNIDGAAAITRDEVENWSQAVAKNLKQALNTAPLQDTEQKLQSELSGSAHIVVPGQGSFTYKNPVFSKARDLMLEIDYKL</sequence>
<evidence type="ECO:0000313" key="1">
    <source>
        <dbReference type="EMBL" id="KAF4226181.1"/>
    </source>
</evidence>
<accession>A0A8H4GPY3</accession>
<dbReference type="Proteomes" id="UP000653565">
    <property type="component" value="Unassembled WGS sequence"/>
</dbReference>
<keyword evidence="2" id="KW-1185">Reference proteome</keyword>
<dbReference type="AlphaFoldDB" id="A0A8H4GPY3"/>
<evidence type="ECO:0000313" key="2">
    <source>
        <dbReference type="Proteomes" id="UP000653565"/>
    </source>
</evidence>
<dbReference type="EMBL" id="JAAAPX010000271">
    <property type="protein sequence ID" value="KAF4226181.1"/>
    <property type="molecule type" value="Genomic_DNA"/>
</dbReference>
<dbReference type="OrthoDB" id="5429442at2759"/>
<comment type="caution">
    <text evidence="1">The sequence shown here is derived from an EMBL/GenBank/DDBJ whole genome shotgun (WGS) entry which is preliminary data.</text>
</comment>
<reference evidence="1" key="2">
    <citation type="submission" date="2020-04" db="EMBL/GenBank/DDBJ databases">
        <authorList>
            <person name="Santos R.A.C."/>
            <person name="Steenwyk J.L."/>
            <person name="Rivero-Menendez O."/>
            <person name="Mead M.E."/>
            <person name="Silva L.P."/>
            <person name="Bastos R.W."/>
            <person name="Alastruey-Izquierdo A."/>
            <person name="Goldman G.H."/>
            <person name="Rokas A."/>
        </authorList>
    </citation>
    <scope>NUCLEOTIDE SEQUENCE</scope>
    <source>
        <strain evidence="1">CNM-CM6805</strain>
    </source>
</reference>
<organism evidence="1 2">
    <name type="scientific">Aspergillus fumigatiaffinis</name>
    <dbReference type="NCBI Taxonomy" id="340414"/>
    <lineage>
        <taxon>Eukaryota</taxon>
        <taxon>Fungi</taxon>
        <taxon>Dikarya</taxon>
        <taxon>Ascomycota</taxon>
        <taxon>Pezizomycotina</taxon>
        <taxon>Eurotiomycetes</taxon>
        <taxon>Eurotiomycetidae</taxon>
        <taxon>Eurotiales</taxon>
        <taxon>Aspergillaceae</taxon>
        <taxon>Aspergillus</taxon>
        <taxon>Aspergillus subgen. Fumigati</taxon>
    </lineage>
</organism>
<protein>
    <submittedName>
        <fullName evidence="1">Uncharacterized protein</fullName>
    </submittedName>
</protein>